<reference evidence="1" key="1">
    <citation type="journal article" date="2014" name="Int. J. Syst. Evol. Microbiol.">
        <title>Complete genome sequence of Corynebacterium casei LMG S-19264T (=DSM 44701T), isolated from a smear-ripened cheese.</title>
        <authorList>
            <consortium name="US DOE Joint Genome Institute (JGI-PGF)"/>
            <person name="Walter F."/>
            <person name="Albersmeier A."/>
            <person name="Kalinowski J."/>
            <person name="Ruckert C."/>
        </authorList>
    </citation>
    <scope>NUCLEOTIDE SEQUENCE</scope>
    <source>
        <strain evidence="1">CGMCC 1.15966</strain>
    </source>
</reference>
<proteinExistence type="predicted"/>
<sequence>MQLWLNTLNINCMSNTAKPLHQHLVEKFHHYSNNELVILNNDLVNSNWGTNKTAFRTALLSTLSNRGIDLSAIISTEDGFTQIQRVPVKLSENKLIPIC</sequence>
<accession>A0A8H9KV94</accession>
<dbReference type="AlphaFoldDB" id="A0A8H9KV94"/>
<name>A0A8H9KV94_9SPHI</name>
<dbReference type="Proteomes" id="UP000614460">
    <property type="component" value="Unassembled WGS sequence"/>
</dbReference>
<organism evidence="1 2">
    <name type="scientific">Sphingobacterium cellulitidis</name>
    <dbReference type="NCBI Taxonomy" id="1768011"/>
    <lineage>
        <taxon>Bacteria</taxon>
        <taxon>Pseudomonadati</taxon>
        <taxon>Bacteroidota</taxon>
        <taxon>Sphingobacteriia</taxon>
        <taxon>Sphingobacteriales</taxon>
        <taxon>Sphingobacteriaceae</taxon>
        <taxon>Sphingobacterium</taxon>
    </lineage>
</organism>
<reference evidence="1" key="2">
    <citation type="submission" date="2020-09" db="EMBL/GenBank/DDBJ databases">
        <authorList>
            <person name="Sun Q."/>
            <person name="Zhou Y."/>
        </authorList>
    </citation>
    <scope>NUCLEOTIDE SEQUENCE</scope>
    <source>
        <strain evidence="1">CGMCC 1.15966</strain>
    </source>
</reference>
<evidence type="ECO:0000313" key="1">
    <source>
        <dbReference type="EMBL" id="GGE29187.1"/>
    </source>
</evidence>
<evidence type="ECO:0000313" key="2">
    <source>
        <dbReference type="Proteomes" id="UP000614460"/>
    </source>
</evidence>
<keyword evidence="2" id="KW-1185">Reference proteome</keyword>
<protein>
    <submittedName>
        <fullName evidence="1">Uncharacterized protein</fullName>
    </submittedName>
</protein>
<gene>
    <name evidence="1" type="ORF">GCM10011516_28710</name>
</gene>
<comment type="caution">
    <text evidence="1">The sequence shown here is derived from an EMBL/GenBank/DDBJ whole genome shotgun (WGS) entry which is preliminary data.</text>
</comment>
<dbReference type="EMBL" id="BMKM01000009">
    <property type="protein sequence ID" value="GGE29187.1"/>
    <property type="molecule type" value="Genomic_DNA"/>
</dbReference>